<dbReference type="EMBL" id="AP012052">
    <property type="protein sequence ID" value="BAJ74412.1"/>
    <property type="molecule type" value="Genomic_DNA"/>
</dbReference>
<dbReference type="AlphaFoldDB" id="E8N8G7"/>
<organism evidence="1 2">
    <name type="scientific">Microbacterium testaceum (strain StLB037)</name>
    <dbReference type="NCBI Taxonomy" id="979556"/>
    <lineage>
        <taxon>Bacteria</taxon>
        <taxon>Bacillati</taxon>
        <taxon>Actinomycetota</taxon>
        <taxon>Actinomycetes</taxon>
        <taxon>Micrococcales</taxon>
        <taxon>Microbacteriaceae</taxon>
        <taxon>Microbacterium</taxon>
    </lineage>
</organism>
<accession>E8N8G7</accession>
<dbReference type="STRING" id="979556.MTES_1448"/>
<reference key="2">
    <citation type="submission" date="2011-02" db="EMBL/GenBank/DDBJ databases">
        <title>Genome sequence of Microbacterium testaceum StLB037.</title>
        <authorList>
            <person name="Morohoshi T."/>
            <person name="Wang W.Z."/>
            <person name="Someya N."/>
            <person name="Ikeda T."/>
        </authorList>
    </citation>
    <scope>NUCLEOTIDE SEQUENCE</scope>
    <source>
        <strain>StLB037</strain>
    </source>
</reference>
<reference evidence="1 2" key="1">
    <citation type="journal article" date="2011" name="J. Bacteriol.">
        <title>Genome sequence of Microbacterium testaceum StLB037, an N-acylhomoserine lactone-degrading bacterium isolated from potato leaves.</title>
        <authorList>
            <person name="Morohoshi T."/>
            <person name="Wang W.-Z."/>
            <person name="Someya N."/>
            <person name="Ikeda T."/>
        </authorList>
    </citation>
    <scope>NUCLEOTIDE SEQUENCE [LARGE SCALE GENOMIC DNA]</scope>
    <source>
        <strain evidence="1 2">StLB037</strain>
    </source>
</reference>
<protein>
    <submittedName>
        <fullName evidence="1">Uncharacterized protein</fullName>
    </submittedName>
</protein>
<dbReference type="KEGG" id="mts:MTES_1448"/>
<evidence type="ECO:0000313" key="2">
    <source>
        <dbReference type="Proteomes" id="UP000008975"/>
    </source>
</evidence>
<evidence type="ECO:0000313" key="1">
    <source>
        <dbReference type="EMBL" id="BAJ74412.1"/>
    </source>
</evidence>
<dbReference type="HOGENOM" id="CLU_2735595_0_0_11"/>
<name>E8N8G7_MICTS</name>
<gene>
    <name evidence="1" type="ordered locus">MTES_1448</name>
</gene>
<dbReference type="Proteomes" id="UP000008975">
    <property type="component" value="Chromosome"/>
</dbReference>
<sequence length="71" mass="7574">MKKLKKFATTVRRSRPIAAEKLTVETNWAATATATSTAIATRARFHPAAHPGARPAVCAVVDAENRAMGAR</sequence>
<proteinExistence type="predicted"/>